<comment type="function">
    <text evidence="10">Catalyzes the last two steps in the biosynthesis of 5-methylaminomethyl-2-thiouridine (mnm(5)s(2)U) at the wobble position (U34) in tRNA. Catalyzes the FAD-dependent demodification of cmnm(5)s(2)U34 to nm(5)s(2)U34, followed by the transfer of a methyl group from S-adenosyl-L-methionine to nm(5)s(2)U34, to form mnm(5)s(2)U34.</text>
</comment>
<dbReference type="InterPro" id="IPR006076">
    <property type="entry name" value="FAD-dep_OxRdtase"/>
</dbReference>
<dbReference type="InterPro" id="IPR029063">
    <property type="entry name" value="SAM-dependent_MTases_sf"/>
</dbReference>
<evidence type="ECO:0000256" key="1">
    <source>
        <dbReference type="ARBA" id="ARBA00022490"/>
    </source>
</evidence>
<feature type="domain" description="MnmC-like methyltransferase" evidence="12">
    <location>
        <begin position="120"/>
        <end position="236"/>
    </location>
</feature>
<dbReference type="EC" id="1.5.-.-" evidence="10"/>
<accession>A0A7Y9ITP3</accession>
<dbReference type="RefSeq" id="WP_179584641.1">
    <property type="nucleotide sequence ID" value="NZ_JACBYR010000001.1"/>
</dbReference>
<dbReference type="PANTHER" id="PTHR13847:SF289">
    <property type="entry name" value="GLYCINE OXIDASE"/>
    <property type="match status" value="1"/>
</dbReference>
<dbReference type="PANTHER" id="PTHR13847">
    <property type="entry name" value="SARCOSINE DEHYDROGENASE-RELATED"/>
    <property type="match status" value="1"/>
</dbReference>
<dbReference type="Pfam" id="PF01266">
    <property type="entry name" value="DAO"/>
    <property type="match status" value="1"/>
</dbReference>
<keyword evidence="1 10" id="KW-0963">Cytoplasm</keyword>
<feature type="region of interest" description="tRNA (mnm(5)s(2)U34)-methyltransferase" evidence="10">
    <location>
        <begin position="1"/>
        <end position="238"/>
    </location>
</feature>
<evidence type="ECO:0000256" key="5">
    <source>
        <dbReference type="ARBA" id="ARBA00022691"/>
    </source>
</evidence>
<organism evidence="13 14">
    <name type="scientific">Pigmentiphaga litoralis</name>
    <dbReference type="NCBI Taxonomy" id="516702"/>
    <lineage>
        <taxon>Bacteria</taxon>
        <taxon>Pseudomonadati</taxon>
        <taxon>Pseudomonadota</taxon>
        <taxon>Betaproteobacteria</taxon>
        <taxon>Burkholderiales</taxon>
        <taxon>Alcaligenaceae</taxon>
        <taxon>Pigmentiphaga</taxon>
    </lineage>
</organism>
<evidence type="ECO:0000313" key="13">
    <source>
        <dbReference type="EMBL" id="NYE82099.1"/>
    </source>
</evidence>
<dbReference type="GO" id="GO:0005737">
    <property type="term" value="C:cytoplasm"/>
    <property type="evidence" value="ECO:0007669"/>
    <property type="project" value="UniProtKB-SubCell"/>
</dbReference>
<dbReference type="Proteomes" id="UP000542125">
    <property type="component" value="Unassembled WGS sequence"/>
</dbReference>
<dbReference type="GO" id="GO:0032259">
    <property type="term" value="P:methylation"/>
    <property type="evidence" value="ECO:0007669"/>
    <property type="project" value="UniProtKB-KW"/>
</dbReference>
<dbReference type="SUPFAM" id="SSF51971">
    <property type="entry name" value="Nucleotide-binding domain"/>
    <property type="match status" value="1"/>
</dbReference>
<evidence type="ECO:0000256" key="2">
    <source>
        <dbReference type="ARBA" id="ARBA00022603"/>
    </source>
</evidence>
<comment type="similarity">
    <text evidence="10">In the N-terminal section; belongs to the methyltransferase superfamily. tRNA (mnm(5)s(2)U34)-methyltransferase family.</text>
</comment>
<dbReference type="EC" id="2.1.1.61" evidence="10"/>
<keyword evidence="2 10" id="KW-0489">Methyltransferase</keyword>
<keyword evidence="6 10" id="KW-0819">tRNA processing</keyword>
<evidence type="ECO:0000256" key="6">
    <source>
        <dbReference type="ARBA" id="ARBA00022694"/>
    </source>
</evidence>
<dbReference type="InterPro" id="IPR036188">
    <property type="entry name" value="FAD/NAD-bd_sf"/>
</dbReference>
<dbReference type="EMBL" id="JACBYR010000001">
    <property type="protein sequence ID" value="NYE82099.1"/>
    <property type="molecule type" value="Genomic_DNA"/>
</dbReference>
<gene>
    <name evidence="10" type="primary">mnmC</name>
    <name evidence="13" type="ORF">FHW18_001370</name>
</gene>
<feature type="region of interest" description="FAD-dependent cmnm(5)s(2)U34 oxidoreductase" evidence="10">
    <location>
        <begin position="261"/>
        <end position="674"/>
    </location>
</feature>
<evidence type="ECO:0000256" key="3">
    <source>
        <dbReference type="ARBA" id="ARBA00022630"/>
    </source>
</evidence>
<evidence type="ECO:0000259" key="12">
    <source>
        <dbReference type="Pfam" id="PF05430"/>
    </source>
</evidence>
<keyword evidence="5 10" id="KW-0949">S-adenosyl-L-methionine</keyword>
<dbReference type="SUPFAM" id="SSF54373">
    <property type="entry name" value="FAD-linked reductases, C-terminal domain"/>
    <property type="match status" value="1"/>
</dbReference>
<dbReference type="GO" id="GO:0050660">
    <property type="term" value="F:flavin adenine dinucleotide binding"/>
    <property type="evidence" value="ECO:0007669"/>
    <property type="project" value="UniProtKB-UniRule"/>
</dbReference>
<proteinExistence type="inferred from homology"/>
<dbReference type="InterPro" id="IPR017610">
    <property type="entry name" value="tRNA_S-uridine_synth_MnmC_C"/>
</dbReference>
<dbReference type="GO" id="GO:0002097">
    <property type="term" value="P:tRNA wobble base modification"/>
    <property type="evidence" value="ECO:0007669"/>
    <property type="project" value="UniProtKB-UniRule"/>
</dbReference>
<comment type="subcellular location">
    <subcellularLocation>
        <location evidence="10">Cytoplasm</location>
    </subcellularLocation>
</comment>
<keyword evidence="3 10" id="KW-0285">Flavoprotein</keyword>
<evidence type="ECO:0000256" key="8">
    <source>
        <dbReference type="ARBA" id="ARBA00023002"/>
    </source>
</evidence>
<protein>
    <recommendedName>
        <fullName evidence="10">tRNA 5-methylaminomethyl-2-thiouridine biosynthesis bifunctional protein MnmC</fullName>
        <shortName evidence="10">tRNA mnm(5)s(2)U biosynthesis bifunctional protein</shortName>
    </recommendedName>
    <domain>
        <recommendedName>
            <fullName evidence="10">tRNA (mnm(5)s(2)U34)-methyltransferase</fullName>
            <ecNumber evidence="10">2.1.1.61</ecNumber>
        </recommendedName>
    </domain>
    <domain>
        <recommendedName>
            <fullName evidence="10">FAD-dependent cmnm(5)s(2)U34 oxidoreductase</fullName>
            <ecNumber evidence="10">1.5.-.-</ecNumber>
        </recommendedName>
    </domain>
</protein>
<dbReference type="GO" id="GO:0004808">
    <property type="term" value="F:tRNA (5-methylaminomethyl-2-thiouridylate)(34)-methyltransferase activity"/>
    <property type="evidence" value="ECO:0007669"/>
    <property type="project" value="UniProtKB-EC"/>
</dbReference>
<dbReference type="Gene3D" id="3.40.50.150">
    <property type="entry name" value="Vaccinia Virus protein VP39"/>
    <property type="match status" value="1"/>
</dbReference>
<comment type="catalytic activity">
    <reaction evidence="10">
        <text>5-aminomethyl-2-thiouridine(34) in tRNA + S-adenosyl-L-methionine = 5-methylaminomethyl-2-thiouridine(34) in tRNA + S-adenosyl-L-homocysteine + H(+)</text>
        <dbReference type="Rhea" id="RHEA:19569"/>
        <dbReference type="Rhea" id="RHEA-COMP:10195"/>
        <dbReference type="Rhea" id="RHEA-COMP:10197"/>
        <dbReference type="ChEBI" id="CHEBI:15378"/>
        <dbReference type="ChEBI" id="CHEBI:57856"/>
        <dbReference type="ChEBI" id="CHEBI:59789"/>
        <dbReference type="ChEBI" id="CHEBI:74454"/>
        <dbReference type="ChEBI" id="CHEBI:74455"/>
        <dbReference type="EC" id="2.1.1.61"/>
    </reaction>
</comment>
<dbReference type="SUPFAM" id="SSF53335">
    <property type="entry name" value="S-adenosyl-L-methionine-dependent methyltransferases"/>
    <property type="match status" value="1"/>
</dbReference>
<keyword evidence="7 10" id="KW-0274">FAD</keyword>
<evidence type="ECO:0000256" key="9">
    <source>
        <dbReference type="ARBA" id="ARBA00023268"/>
    </source>
</evidence>
<evidence type="ECO:0000259" key="11">
    <source>
        <dbReference type="Pfam" id="PF01266"/>
    </source>
</evidence>
<sequence length="674" mass="71263">MAPVYTPLIPSQPAFASANVPFSERYRDVYHAVQGPIAQADYVFLQGNGLPERWRGRERFTVCETGFGLGFNFLALWQAWRADQDRPARLHVVSVEAHPFSREHMAALLAGKLEGDLRVMADTLIAQWPPLLPGLHRIDLEGGALTLTLAFGYALDVVPQLTAHVDAFFLDGFSPDRNPDMWSPPLIKALARLAAPGATAATWSSAGDVRRALAEAGFTVRKHPGFGYKRVMTVATYAPRYVPRHASTPPPVFRERHAVVVGAGIAGANVAHALALRGWRVTVVAPEAGGGATPAGADCSDSAEADSANAANAANAASADEVVNVGHLAAALTPLVARDDNARARLTRAGALRALARWAPWIDGDVVARTGTLQLAKSAGKEADLQATVDALGFPSDWVRAVTAQEASSIAGTSIPRGGLYFPDGLRVRPQALCERLLAHPGITRVTARVESLRQLDIRPEAGTQSADAPPPAGSQVWQALDANGAVLAVAESIIIANSTGAPQLLHRASSAPRPPARFYDQLAVAGQITTLPAKNSEWGPPPRCIVAGEGYVLPPVDDQCVTGSTYVYDVATARATLEGTDANLARATHLLPSIAPVTRDLKGLGGWAGWRAVIPGRLPVVGEWPGAPGVWLATGYASRGLTWSALAGDVIAAALDGEPLMLERELLHLIGWR</sequence>
<comment type="caution">
    <text evidence="13">The sequence shown here is derived from an EMBL/GenBank/DDBJ whole genome shotgun (WGS) entry which is preliminary data.</text>
</comment>
<evidence type="ECO:0000256" key="7">
    <source>
        <dbReference type="ARBA" id="ARBA00022827"/>
    </source>
</evidence>
<dbReference type="Gene3D" id="3.50.50.60">
    <property type="entry name" value="FAD/NAD(P)-binding domain"/>
    <property type="match status" value="1"/>
</dbReference>
<comment type="cofactor">
    <cofactor evidence="10">
        <name>FAD</name>
        <dbReference type="ChEBI" id="CHEBI:57692"/>
    </cofactor>
</comment>
<dbReference type="InterPro" id="IPR047785">
    <property type="entry name" value="tRNA_MNMC2"/>
</dbReference>
<dbReference type="InterPro" id="IPR023032">
    <property type="entry name" value="tRNA_MAMT_biosynth_bifunc_MnmC"/>
</dbReference>
<keyword evidence="14" id="KW-1185">Reference proteome</keyword>
<dbReference type="NCBIfam" id="TIGR03197">
    <property type="entry name" value="MnmC_Cterm"/>
    <property type="match status" value="1"/>
</dbReference>
<name>A0A7Y9ITP3_9BURK</name>
<keyword evidence="9 10" id="KW-0511">Multifunctional enzyme</keyword>
<keyword evidence="4 10" id="KW-0808">Transferase</keyword>
<evidence type="ECO:0000313" key="14">
    <source>
        <dbReference type="Proteomes" id="UP000542125"/>
    </source>
</evidence>
<comment type="similarity">
    <text evidence="10">In the C-terminal section; belongs to the DAO family.</text>
</comment>
<dbReference type="NCBIfam" id="NF033855">
    <property type="entry name" value="tRNA_MNMC2"/>
    <property type="match status" value="1"/>
</dbReference>
<keyword evidence="8 10" id="KW-0560">Oxidoreductase</keyword>
<dbReference type="HAMAP" id="MF_01102">
    <property type="entry name" value="MnmC"/>
    <property type="match status" value="1"/>
</dbReference>
<evidence type="ECO:0000256" key="4">
    <source>
        <dbReference type="ARBA" id="ARBA00022679"/>
    </source>
</evidence>
<dbReference type="Pfam" id="PF05430">
    <property type="entry name" value="Methyltransf_30"/>
    <property type="match status" value="1"/>
</dbReference>
<dbReference type="Gene3D" id="3.30.9.10">
    <property type="entry name" value="D-Amino Acid Oxidase, subunit A, domain 2"/>
    <property type="match status" value="1"/>
</dbReference>
<reference evidence="13 14" key="1">
    <citation type="submission" date="2020-07" db="EMBL/GenBank/DDBJ databases">
        <title>Genomic Encyclopedia of Type Strains, Phase IV (KMG-V): Genome sequencing to study the core and pangenomes of soil and plant-associated prokaryotes.</title>
        <authorList>
            <person name="Whitman W."/>
        </authorList>
    </citation>
    <scope>NUCLEOTIDE SEQUENCE [LARGE SCALE GENOMIC DNA]</scope>
    <source>
        <strain evidence="13 14">SAS40</strain>
    </source>
</reference>
<dbReference type="GO" id="GO:0016645">
    <property type="term" value="F:oxidoreductase activity, acting on the CH-NH group of donors"/>
    <property type="evidence" value="ECO:0007669"/>
    <property type="project" value="InterPro"/>
</dbReference>
<dbReference type="AlphaFoldDB" id="A0A7Y9ITP3"/>
<feature type="domain" description="FAD dependent oxidoreductase" evidence="11">
    <location>
        <begin position="258"/>
        <end position="654"/>
    </location>
</feature>
<dbReference type="InterPro" id="IPR008471">
    <property type="entry name" value="MnmC-like_methylTransf"/>
</dbReference>
<evidence type="ECO:0000256" key="10">
    <source>
        <dbReference type="HAMAP-Rule" id="MF_01102"/>
    </source>
</evidence>